<gene>
    <name evidence="10" type="ORF">KI810_14825</name>
</gene>
<dbReference type="EMBL" id="JAHCVK010000009">
    <property type="protein sequence ID" value="MBT0654336.1"/>
    <property type="molecule type" value="Genomic_DNA"/>
</dbReference>
<dbReference type="Proteomes" id="UP000756860">
    <property type="component" value="Unassembled WGS sequence"/>
</dbReference>
<feature type="region of interest" description="Disordered" evidence="7">
    <location>
        <begin position="584"/>
        <end position="603"/>
    </location>
</feature>
<evidence type="ECO:0000259" key="9">
    <source>
        <dbReference type="PROSITE" id="PS51201"/>
    </source>
</evidence>
<dbReference type="Pfam" id="PF00999">
    <property type="entry name" value="Na_H_Exchanger"/>
    <property type="match status" value="1"/>
</dbReference>
<feature type="transmembrane region" description="Helical" evidence="8">
    <location>
        <begin position="6"/>
        <end position="23"/>
    </location>
</feature>
<accession>A0ABS5SG46</accession>
<dbReference type="InterPro" id="IPR003148">
    <property type="entry name" value="RCK_N"/>
</dbReference>
<dbReference type="SUPFAM" id="SSF51735">
    <property type="entry name" value="NAD(P)-binding Rossmann-fold domains"/>
    <property type="match status" value="1"/>
</dbReference>
<feature type="transmembrane region" description="Helical" evidence="8">
    <location>
        <begin position="329"/>
        <end position="350"/>
    </location>
</feature>
<dbReference type="InterPro" id="IPR006153">
    <property type="entry name" value="Cation/H_exchanger_TM"/>
</dbReference>
<evidence type="ECO:0000256" key="3">
    <source>
        <dbReference type="ARBA" id="ARBA00022448"/>
    </source>
</evidence>
<feature type="transmembrane region" description="Helical" evidence="8">
    <location>
        <begin position="87"/>
        <end position="109"/>
    </location>
</feature>
<sequence>MHELELIFTITGGFTAALLFGYATQRLGLSPIVGYLLAGIAVGPHTPGFIADQKTAEQFAEIGVILLMFGVGLQFHFKELLDVRRVAIPGAVCQSIVATILGCLVARWFGWSWSAGLVFGLAISVASTVVLLRVLVDNNELHTPTGHIAVGWLVVEDIFTILLLVVLPLFFGEGASAAEGLPVVIGLSLVKIGFLVVLIFLAGGRIIPWFLDQVAATRSRELFTLTVLVIALGIAVGSAKLFGVSMALGAFLAGMVVRQSEFSFRAASEALPMRDAFAVLFFVSVGMLFHPAQLVEEPVLVTATLAIILLGKPLAAIGIVLALGYAPRVALSIAVALAQIGEFSFILATVSRDMGILGQSGFNTLVAAAMVSIGLNPLLYRLIQPVETRMKQGRMWQFLEARARLSTHERSGEILHVPVSRDRAVVVGYGPTGKTVARLLAANGIEPVIVEQNLDTVRELKSEGISSVYGDATQRETLQGAGAEGAVALILSSAGMHGSEEVIRLAREISPGIRIIARATYLRDISALRRAGADAVFTGEGEVALSMTELILLQLGATPEQADRERERIRSELFADSVNMEPFALATKGPGSDASDRIHDGND</sequence>
<feature type="transmembrane region" description="Helical" evidence="8">
    <location>
        <begin position="362"/>
        <end position="383"/>
    </location>
</feature>
<dbReference type="Pfam" id="PF02254">
    <property type="entry name" value="TrkA_N"/>
    <property type="match status" value="1"/>
</dbReference>
<evidence type="ECO:0000256" key="6">
    <source>
        <dbReference type="ARBA" id="ARBA00023136"/>
    </source>
</evidence>
<keyword evidence="3" id="KW-0813">Transport</keyword>
<dbReference type="InterPro" id="IPR036291">
    <property type="entry name" value="NAD(P)-bd_dom_sf"/>
</dbReference>
<keyword evidence="5 8" id="KW-1133">Transmembrane helix</keyword>
<reference evidence="10 11" key="1">
    <citation type="submission" date="2021-05" db="EMBL/GenBank/DDBJ databases">
        <title>The draft genome of Geobacter luticola JCM 17780.</title>
        <authorList>
            <person name="Xu Z."/>
            <person name="Masuda Y."/>
            <person name="Itoh H."/>
            <person name="Senoo K."/>
        </authorList>
    </citation>
    <scope>NUCLEOTIDE SEQUENCE [LARGE SCALE GENOMIC DNA]</scope>
    <source>
        <strain evidence="10 11">JCM 17780</strain>
    </source>
</reference>
<evidence type="ECO:0000313" key="10">
    <source>
        <dbReference type="EMBL" id="MBT0654336.1"/>
    </source>
</evidence>
<comment type="caution">
    <text evidence="10">The sequence shown here is derived from an EMBL/GenBank/DDBJ whole genome shotgun (WGS) entry which is preliminary data.</text>
</comment>
<keyword evidence="4 8" id="KW-0812">Transmembrane</keyword>
<dbReference type="PANTHER" id="PTHR42751">
    <property type="entry name" value="SODIUM/HYDROGEN EXCHANGER FAMILY/TRKA DOMAIN PROTEIN"/>
    <property type="match status" value="1"/>
</dbReference>
<evidence type="ECO:0000256" key="4">
    <source>
        <dbReference type="ARBA" id="ARBA00022692"/>
    </source>
</evidence>
<evidence type="ECO:0000256" key="1">
    <source>
        <dbReference type="ARBA" id="ARBA00004141"/>
    </source>
</evidence>
<feature type="transmembrane region" description="Helical" evidence="8">
    <location>
        <begin position="183"/>
        <end position="211"/>
    </location>
</feature>
<protein>
    <submittedName>
        <fullName evidence="10">Cation:proton antiporter</fullName>
    </submittedName>
</protein>
<feature type="compositionally biased region" description="Basic and acidic residues" evidence="7">
    <location>
        <begin position="594"/>
        <end position="603"/>
    </location>
</feature>
<organism evidence="10 11">
    <name type="scientific">Geomobilimonas luticola</name>
    <dbReference type="NCBI Taxonomy" id="1114878"/>
    <lineage>
        <taxon>Bacteria</taxon>
        <taxon>Pseudomonadati</taxon>
        <taxon>Thermodesulfobacteriota</taxon>
        <taxon>Desulfuromonadia</taxon>
        <taxon>Geobacterales</taxon>
        <taxon>Geobacteraceae</taxon>
        <taxon>Geomobilimonas</taxon>
    </lineage>
</organism>
<evidence type="ECO:0000256" key="2">
    <source>
        <dbReference type="ARBA" id="ARBA00005551"/>
    </source>
</evidence>
<feature type="transmembrane region" description="Helical" evidence="8">
    <location>
        <begin position="299"/>
        <end position="323"/>
    </location>
</feature>
<comment type="similarity">
    <text evidence="2">Belongs to the monovalent cation:proton antiporter 2 (CPA2) transporter (TC 2.A.37) family.</text>
</comment>
<evidence type="ECO:0000256" key="8">
    <source>
        <dbReference type="SAM" id="Phobius"/>
    </source>
</evidence>
<feature type="transmembrane region" description="Helical" evidence="8">
    <location>
        <begin position="148"/>
        <end position="171"/>
    </location>
</feature>
<proteinExistence type="inferred from homology"/>
<keyword evidence="6 8" id="KW-0472">Membrane</keyword>
<feature type="transmembrane region" description="Helical" evidence="8">
    <location>
        <begin position="56"/>
        <end position="75"/>
    </location>
</feature>
<comment type="subcellular location">
    <subcellularLocation>
        <location evidence="1">Membrane</location>
        <topology evidence="1">Multi-pass membrane protein</topology>
    </subcellularLocation>
</comment>
<feature type="transmembrane region" description="Helical" evidence="8">
    <location>
        <begin position="32"/>
        <end position="50"/>
    </location>
</feature>
<dbReference type="PROSITE" id="PS51201">
    <property type="entry name" value="RCK_N"/>
    <property type="match status" value="1"/>
</dbReference>
<feature type="transmembrane region" description="Helical" evidence="8">
    <location>
        <begin position="223"/>
        <end position="256"/>
    </location>
</feature>
<dbReference type="Gene3D" id="3.40.50.720">
    <property type="entry name" value="NAD(P)-binding Rossmann-like Domain"/>
    <property type="match status" value="1"/>
</dbReference>
<name>A0ABS5SG46_9BACT</name>
<feature type="transmembrane region" description="Helical" evidence="8">
    <location>
        <begin position="115"/>
        <end position="136"/>
    </location>
</feature>
<dbReference type="PANTHER" id="PTHR42751:SF1">
    <property type="entry name" value="CATION_PROTON ANTIPORTER YBAL-RELATED"/>
    <property type="match status" value="1"/>
</dbReference>
<dbReference type="Gene3D" id="1.20.1530.20">
    <property type="match status" value="1"/>
</dbReference>
<feature type="domain" description="RCK N-terminal" evidence="9">
    <location>
        <begin position="421"/>
        <end position="537"/>
    </location>
</feature>
<keyword evidence="11" id="KW-1185">Reference proteome</keyword>
<dbReference type="InterPro" id="IPR038770">
    <property type="entry name" value="Na+/solute_symporter_sf"/>
</dbReference>
<dbReference type="RefSeq" id="WP_214176341.1">
    <property type="nucleotide sequence ID" value="NZ_JAHCVK010000009.1"/>
</dbReference>
<evidence type="ECO:0000256" key="7">
    <source>
        <dbReference type="SAM" id="MobiDB-lite"/>
    </source>
</evidence>
<evidence type="ECO:0000256" key="5">
    <source>
        <dbReference type="ARBA" id="ARBA00022989"/>
    </source>
</evidence>
<evidence type="ECO:0000313" key="11">
    <source>
        <dbReference type="Proteomes" id="UP000756860"/>
    </source>
</evidence>